<feature type="transmembrane region" description="Helical" evidence="1">
    <location>
        <begin position="47"/>
        <end position="65"/>
    </location>
</feature>
<organism evidence="2 3">
    <name type="scientific">Dermabacter vaginalis</name>
    <dbReference type="NCBI Taxonomy" id="1630135"/>
    <lineage>
        <taxon>Bacteria</taxon>
        <taxon>Bacillati</taxon>
        <taxon>Actinomycetota</taxon>
        <taxon>Actinomycetes</taxon>
        <taxon>Micrococcales</taxon>
        <taxon>Dermabacteraceae</taxon>
        <taxon>Dermabacter</taxon>
    </lineage>
</organism>
<keyword evidence="1" id="KW-0472">Membrane</keyword>
<keyword evidence="1" id="KW-1133">Transmembrane helix</keyword>
<dbReference type="RefSeq" id="WP_065248403.1">
    <property type="nucleotide sequence ID" value="NZ_CP012117.1"/>
</dbReference>
<evidence type="ECO:0000256" key="1">
    <source>
        <dbReference type="SAM" id="Phobius"/>
    </source>
</evidence>
<evidence type="ECO:0008006" key="4">
    <source>
        <dbReference type="Google" id="ProtNLM"/>
    </source>
</evidence>
<reference evidence="2 3" key="1">
    <citation type="submission" date="2015-06" db="EMBL/GenBank/DDBJ databases">
        <title>Investigation of pathophysiology for high-risk pregnancy and development of treatment modality based on it.</title>
        <authorList>
            <person name="Kim B.-C."/>
            <person name="Lim S."/>
        </authorList>
    </citation>
    <scope>NUCLEOTIDE SEQUENCE [LARGE SCALE GENOMIC DNA]</scope>
    <source>
        <strain evidence="2 3">AD1-86</strain>
    </source>
</reference>
<sequence length="107" mass="11607">MITYTIAYYLSLALAVIFVAIEAWALINALRFPANAYDAAFKRTKTFWTLMTAGALVIGVVTGFGRGMGPFTIMLQVIGFVMAGVFLADVLPALRQVMGNARGPRSR</sequence>
<dbReference type="InterPro" id="IPR019662">
    <property type="entry name" value="DUF2516"/>
</dbReference>
<feature type="transmembrane region" description="Helical" evidence="1">
    <location>
        <begin position="6"/>
        <end position="27"/>
    </location>
</feature>
<dbReference type="EMBL" id="CP012117">
    <property type="protein sequence ID" value="ANP28409.1"/>
    <property type="molecule type" value="Genomic_DNA"/>
</dbReference>
<dbReference type="AlphaFoldDB" id="A0A1B0ZKD0"/>
<evidence type="ECO:0000313" key="2">
    <source>
        <dbReference type="EMBL" id="ANP28409.1"/>
    </source>
</evidence>
<protein>
    <recommendedName>
        <fullName evidence="4">DUF2516 family protein</fullName>
    </recommendedName>
</protein>
<proteinExistence type="predicted"/>
<evidence type="ECO:0000313" key="3">
    <source>
        <dbReference type="Proteomes" id="UP000092596"/>
    </source>
</evidence>
<dbReference type="KEGG" id="dva:DAD186_18590"/>
<keyword evidence="1" id="KW-0812">Transmembrane</keyword>
<gene>
    <name evidence="2" type="ORF">DAD186_18590</name>
</gene>
<accession>A0A1B0ZKD0</accession>
<name>A0A1B0ZKD0_9MICO</name>
<feature type="transmembrane region" description="Helical" evidence="1">
    <location>
        <begin position="71"/>
        <end position="94"/>
    </location>
</feature>
<dbReference type="Pfam" id="PF10724">
    <property type="entry name" value="DUF2516"/>
    <property type="match status" value="1"/>
</dbReference>
<dbReference type="PATRIC" id="fig|1630135.4.peg.1857"/>
<dbReference type="STRING" id="1630135.DAD186_18590"/>
<dbReference type="Proteomes" id="UP000092596">
    <property type="component" value="Chromosome"/>
</dbReference>